<dbReference type="RefSeq" id="WP_011938787.1">
    <property type="nucleotide sequence ID" value="NC_009483.1"/>
</dbReference>
<dbReference type="EMBL" id="CP000698">
    <property type="protein sequence ID" value="ABQ26084.1"/>
    <property type="molecule type" value="Genomic_DNA"/>
</dbReference>
<name>A5GF79_GEOUR</name>
<reference evidence="3 4" key="1">
    <citation type="submission" date="2007-05" db="EMBL/GenBank/DDBJ databases">
        <title>Complete sequence of Geobacter uraniireducens Rf4.</title>
        <authorList>
            <consortium name="US DOE Joint Genome Institute"/>
            <person name="Copeland A."/>
            <person name="Lucas S."/>
            <person name="Lapidus A."/>
            <person name="Barry K."/>
            <person name="Detter J.C."/>
            <person name="Glavina del Rio T."/>
            <person name="Hammon N."/>
            <person name="Israni S."/>
            <person name="Dalin E."/>
            <person name="Tice H."/>
            <person name="Pitluck S."/>
            <person name="Chertkov O."/>
            <person name="Brettin T."/>
            <person name="Bruce D."/>
            <person name="Han C."/>
            <person name="Schmutz J."/>
            <person name="Larimer F."/>
            <person name="Land M."/>
            <person name="Hauser L."/>
            <person name="Kyrpides N."/>
            <person name="Mikhailova N."/>
            <person name="Shelobolina E."/>
            <person name="Aklujkar M."/>
            <person name="Lovley D."/>
            <person name="Richardson P."/>
        </authorList>
    </citation>
    <scope>NUCLEOTIDE SEQUENCE [LARGE SCALE GENOMIC DNA]</scope>
    <source>
        <strain evidence="3 4">Rf4</strain>
    </source>
</reference>
<feature type="domain" description="Mce/MlaD" evidence="2">
    <location>
        <begin position="44"/>
        <end position="120"/>
    </location>
</feature>
<keyword evidence="1" id="KW-1133">Transmembrane helix</keyword>
<dbReference type="InterPro" id="IPR052336">
    <property type="entry name" value="MlaD_Phospholipid_Transporter"/>
</dbReference>
<dbReference type="AlphaFoldDB" id="A5GF79"/>
<evidence type="ECO:0000313" key="3">
    <source>
        <dbReference type="EMBL" id="ABQ26084.1"/>
    </source>
</evidence>
<accession>A5GF79</accession>
<keyword evidence="4" id="KW-1185">Reference proteome</keyword>
<dbReference type="OrthoDB" id="8579797at2"/>
<gene>
    <name evidence="3" type="ordered locus">Gura_1894</name>
</gene>
<dbReference type="InterPro" id="IPR003399">
    <property type="entry name" value="Mce/MlaD"/>
</dbReference>
<evidence type="ECO:0000313" key="4">
    <source>
        <dbReference type="Proteomes" id="UP000006695"/>
    </source>
</evidence>
<sequence length="324" mass="35627">MIQEEDVRFKHLEKKIGIFAAVAIAGVIAGVFLIGADKDIFTPKYQLKFTAEKGTGFSRGMPVKLSGFRIGRVKTISLNQKAMVDIVIEIDKEYQKWIKNDSSAKLIKEGLVGDNIIEVAVGSPAGKVLKNGDIIRFEKTKGLEEVANDIADKVKPVLIEVRDIISYINDPNGDIKQSLKNVNMLTQELHGTREHVDALLVSSKENIGAITRNGTTVLNNANEKINALGPTLEKVDRSMAKIEGSLPPLLQKIDASLDHVEKTAQQVQKASEKAMPRIPQLINSAEDVMEGTDTLINALKDTWPIKNHVPVPNEKEFVPGDSYD</sequence>
<evidence type="ECO:0000259" key="2">
    <source>
        <dbReference type="Pfam" id="PF02470"/>
    </source>
</evidence>
<evidence type="ECO:0000256" key="1">
    <source>
        <dbReference type="SAM" id="Phobius"/>
    </source>
</evidence>
<dbReference type="Pfam" id="PF02470">
    <property type="entry name" value="MlaD"/>
    <property type="match status" value="1"/>
</dbReference>
<protein>
    <submittedName>
        <fullName evidence="3">Mammalian cell entry related domain protein</fullName>
    </submittedName>
</protein>
<feature type="transmembrane region" description="Helical" evidence="1">
    <location>
        <begin position="16"/>
        <end position="36"/>
    </location>
</feature>
<dbReference type="PANTHER" id="PTHR33371">
    <property type="entry name" value="INTERMEMBRANE PHOSPHOLIPID TRANSPORT SYSTEM BINDING PROTEIN MLAD-RELATED"/>
    <property type="match status" value="1"/>
</dbReference>
<dbReference type="KEGG" id="gur:Gura_1894"/>
<dbReference type="HOGENOM" id="CLU_070810_0_0_7"/>
<dbReference type="Proteomes" id="UP000006695">
    <property type="component" value="Chromosome"/>
</dbReference>
<keyword evidence="1" id="KW-0812">Transmembrane</keyword>
<dbReference type="PANTHER" id="PTHR33371:SF4">
    <property type="entry name" value="INTERMEMBRANE PHOSPHOLIPID TRANSPORT SYSTEM BINDING PROTEIN MLAD"/>
    <property type="match status" value="1"/>
</dbReference>
<dbReference type="STRING" id="351605.Gura_1894"/>
<proteinExistence type="predicted"/>
<organism evidence="3 4">
    <name type="scientific">Geotalea uraniireducens (strain Rf4)</name>
    <name type="common">Geobacter uraniireducens</name>
    <dbReference type="NCBI Taxonomy" id="351605"/>
    <lineage>
        <taxon>Bacteria</taxon>
        <taxon>Pseudomonadati</taxon>
        <taxon>Thermodesulfobacteriota</taxon>
        <taxon>Desulfuromonadia</taxon>
        <taxon>Geobacterales</taxon>
        <taxon>Geobacteraceae</taxon>
        <taxon>Geotalea</taxon>
    </lineage>
</organism>
<keyword evidence="1" id="KW-0472">Membrane</keyword>